<evidence type="ECO:0008006" key="3">
    <source>
        <dbReference type="Google" id="ProtNLM"/>
    </source>
</evidence>
<dbReference type="Pfam" id="PF18950">
    <property type="entry name" value="DUF5694"/>
    <property type="match status" value="1"/>
</dbReference>
<protein>
    <recommendedName>
        <fullName evidence="3">Haem-binding uptake Tiki superfamily ChaN domain-containing protein</fullName>
    </recommendedName>
</protein>
<proteinExistence type="predicted"/>
<dbReference type="Proteomes" id="UP000609346">
    <property type="component" value="Unassembled WGS sequence"/>
</dbReference>
<reference evidence="1 2" key="1">
    <citation type="submission" date="2020-09" db="EMBL/GenBank/DDBJ databases">
        <title>Paenibacillus sp. strain PR3 16S rRNA gene Genome sequencing and assembly.</title>
        <authorList>
            <person name="Kim J."/>
        </authorList>
    </citation>
    <scope>NUCLEOTIDE SEQUENCE [LARGE SCALE GENOMIC DNA]</scope>
    <source>
        <strain evidence="1 2">PR3</strain>
    </source>
</reference>
<keyword evidence="2" id="KW-1185">Reference proteome</keyword>
<evidence type="ECO:0000313" key="2">
    <source>
        <dbReference type="Proteomes" id="UP000609346"/>
    </source>
</evidence>
<accession>A0ABR8MUS4</accession>
<dbReference type="EMBL" id="JACXZA010000002">
    <property type="protein sequence ID" value="MBD3919330.1"/>
    <property type="molecule type" value="Genomic_DNA"/>
</dbReference>
<dbReference type="RefSeq" id="WP_191203585.1">
    <property type="nucleotide sequence ID" value="NZ_JACXZA010000002.1"/>
</dbReference>
<dbReference type="InterPro" id="IPR043749">
    <property type="entry name" value="DUF5694"/>
</dbReference>
<comment type="caution">
    <text evidence="1">The sequence shown here is derived from an EMBL/GenBank/DDBJ whole genome shotgun (WGS) entry which is preliminary data.</text>
</comment>
<organism evidence="1 2">
    <name type="scientific">Paenibacillus terricola</name>
    <dbReference type="NCBI Taxonomy" id="2763503"/>
    <lineage>
        <taxon>Bacteria</taxon>
        <taxon>Bacillati</taxon>
        <taxon>Bacillota</taxon>
        <taxon>Bacilli</taxon>
        <taxon>Bacillales</taxon>
        <taxon>Paenibacillaceae</taxon>
        <taxon>Paenibacillus</taxon>
    </lineage>
</organism>
<gene>
    <name evidence="1" type="ORF">H8B09_11240</name>
</gene>
<name>A0ABR8MUS4_9BACL</name>
<evidence type="ECO:0000313" key="1">
    <source>
        <dbReference type="EMBL" id="MBD3919330.1"/>
    </source>
</evidence>
<sequence>MVWFNESKKPKLMILGTFHMGPTNDLFSHQLQDILTDKRQQEISEVVERMKRYRPTKLALEVETRNSEIINGQYEQYLAGSCELRVNEIYQVGFRIASELMHRKVYCIDWMEQGASTRGSGDVYEWAKEHQPELFESIFGWLHRTYSNEDEGSYRTILDMYRECNEPFQVKQHHMMYVNMARIGDWDQYIGMEWLIWWYQRNLILFSNLARIVDSSDDRVLLIVGSAHVQIVSQFIEESGLFELELAYDYLQ</sequence>